<dbReference type="InterPro" id="IPR035466">
    <property type="entry name" value="GlmS/AgaS_SIS"/>
</dbReference>
<feature type="domain" description="SIS" evidence="9">
    <location>
        <begin position="492"/>
        <end position="630"/>
    </location>
</feature>
<evidence type="ECO:0000256" key="4">
    <source>
        <dbReference type="ARBA" id="ARBA00022576"/>
    </source>
</evidence>
<dbReference type="NCBIfam" id="NF001484">
    <property type="entry name" value="PRK00331.1"/>
    <property type="match status" value="1"/>
</dbReference>
<evidence type="ECO:0000313" key="10">
    <source>
        <dbReference type="EMBL" id="OGZ05663.1"/>
    </source>
</evidence>
<evidence type="ECO:0000256" key="5">
    <source>
        <dbReference type="ARBA" id="ARBA00022679"/>
    </source>
</evidence>
<evidence type="ECO:0000256" key="6">
    <source>
        <dbReference type="ARBA" id="ARBA00022737"/>
    </source>
</evidence>
<keyword evidence="5" id="KW-0808">Transferase</keyword>
<dbReference type="EMBL" id="MHLI01000008">
    <property type="protein sequence ID" value="OGZ05663.1"/>
    <property type="molecule type" value="Genomic_DNA"/>
</dbReference>
<dbReference type="Gene3D" id="3.60.20.10">
    <property type="entry name" value="Glutamine Phosphoribosylpyrophosphate, subunit 1, domain 1"/>
    <property type="match status" value="1"/>
</dbReference>
<dbReference type="GO" id="GO:0004360">
    <property type="term" value="F:glutamine-fructose-6-phosphate transaminase (isomerizing) activity"/>
    <property type="evidence" value="ECO:0007669"/>
    <property type="project" value="UniProtKB-EC"/>
</dbReference>
<sequence length="640" mass="70165">MCGIFGYIGDKEKEVALMANRALCELEYRGYDSWGIAAEVSGKMFAIKAIGKISLASDKELKGVMGKMSIGHSRWATHGGVTEANAHPHFNTSRTIAVIHNGIVENHEEIRSFLRGKLGNSVDKLFLSETDTEVIPHLIDYYITHEGKTFEAAFVEAGRMLEGRYAVVVMKLGEPYLLAMRDGSPLVVGKGEHEYFLASDVPAFIDHTRQVLYPGDREYMKVSADAIMLRNLDTGKKVDREWITVTWDKGSATKEGYPHFMLKEIMEQPLSLDKAIHQEDAKLEEFARLMKESEHLFFIGCGTAAKMAKLGELYAARVAGKLTNAYVGSEFAAYGQFLNKRSTIVAVSQSGETADVLEGLRVAEKEGARILALLNVVGSSIDRMSKKSLFLNAGPEIAVASTKAATAQIAVLILIAHALAKKLPEGKHLMRSAVKDIKAWLIPDLSRDIKKIAEKLLNNPSSALLRGPTNSSPYQNTPPSLVFPRRAPETSSAISLQQYPLRDIYIIGRGLNAPVAQEAAIKIQEVSYIHAEGFPGGELKHGPIALIEKGTPVIALIPNDETKRDMESNTMELRSRGAYVIGIAPDNSKLFDEWIQVPNLGLASPIASIIPIQLLAYHLAVLRGNDPDKPRNLAKSVTVK</sequence>
<gene>
    <name evidence="10" type="ORF">A2845_04890</name>
</gene>
<dbReference type="SUPFAM" id="SSF53697">
    <property type="entry name" value="SIS domain"/>
    <property type="match status" value="1"/>
</dbReference>
<dbReference type="InterPro" id="IPR029055">
    <property type="entry name" value="Ntn_hydrolases_N"/>
</dbReference>
<evidence type="ECO:0000259" key="9">
    <source>
        <dbReference type="PROSITE" id="PS51464"/>
    </source>
</evidence>
<accession>A0A1G2CWD5</accession>
<evidence type="ECO:0000256" key="2">
    <source>
        <dbReference type="ARBA" id="ARBA00012916"/>
    </source>
</evidence>
<proteinExistence type="predicted"/>
<dbReference type="Pfam" id="PF01380">
    <property type="entry name" value="SIS"/>
    <property type="match status" value="2"/>
</dbReference>
<evidence type="ECO:0000259" key="8">
    <source>
        <dbReference type="PROSITE" id="PS51278"/>
    </source>
</evidence>
<keyword evidence="6" id="KW-0677">Repeat</keyword>
<dbReference type="GO" id="GO:0006002">
    <property type="term" value="P:fructose 6-phosphate metabolic process"/>
    <property type="evidence" value="ECO:0007669"/>
    <property type="project" value="TreeGrafter"/>
</dbReference>
<organism evidence="10 11">
    <name type="scientific">Candidatus Lloydbacteria bacterium RIFCSPHIGHO2_01_FULL_49_22</name>
    <dbReference type="NCBI Taxonomy" id="1798658"/>
    <lineage>
        <taxon>Bacteria</taxon>
        <taxon>Candidatus Lloydiibacteriota</taxon>
    </lineage>
</organism>
<dbReference type="InterPro" id="IPR001347">
    <property type="entry name" value="SIS_dom"/>
</dbReference>
<evidence type="ECO:0000256" key="1">
    <source>
        <dbReference type="ARBA" id="ARBA00001031"/>
    </source>
</evidence>
<evidence type="ECO:0000256" key="7">
    <source>
        <dbReference type="ARBA" id="ARBA00022962"/>
    </source>
</evidence>
<dbReference type="EC" id="2.6.1.16" evidence="2"/>
<dbReference type="Pfam" id="PF13522">
    <property type="entry name" value="GATase_6"/>
    <property type="match status" value="1"/>
</dbReference>
<dbReference type="AlphaFoldDB" id="A0A1G2CWD5"/>
<evidence type="ECO:0000313" key="11">
    <source>
        <dbReference type="Proteomes" id="UP000177122"/>
    </source>
</evidence>
<dbReference type="PANTHER" id="PTHR10937">
    <property type="entry name" value="GLUCOSAMINE--FRUCTOSE-6-PHOSPHATE AMINOTRANSFERASE, ISOMERIZING"/>
    <property type="match status" value="1"/>
</dbReference>
<dbReference type="InterPro" id="IPR035490">
    <property type="entry name" value="GlmS/FrlB_SIS"/>
</dbReference>
<dbReference type="CDD" id="cd00714">
    <property type="entry name" value="GFAT"/>
    <property type="match status" value="1"/>
</dbReference>
<dbReference type="InterPro" id="IPR047084">
    <property type="entry name" value="GFAT_N"/>
</dbReference>
<dbReference type="Proteomes" id="UP000177122">
    <property type="component" value="Unassembled WGS sequence"/>
</dbReference>
<dbReference type="GO" id="GO:0097367">
    <property type="term" value="F:carbohydrate derivative binding"/>
    <property type="evidence" value="ECO:0007669"/>
    <property type="project" value="InterPro"/>
</dbReference>
<dbReference type="InterPro" id="IPR017932">
    <property type="entry name" value="GATase_2_dom"/>
</dbReference>
<dbReference type="InterPro" id="IPR046348">
    <property type="entry name" value="SIS_dom_sf"/>
</dbReference>
<comment type="catalytic activity">
    <reaction evidence="1">
        <text>D-fructose 6-phosphate + L-glutamine = D-glucosamine 6-phosphate + L-glutamate</text>
        <dbReference type="Rhea" id="RHEA:13237"/>
        <dbReference type="ChEBI" id="CHEBI:29985"/>
        <dbReference type="ChEBI" id="CHEBI:58359"/>
        <dbReference type="ChEBI" id="CHEBI:58725"/>
        <dbReference type="ChEBI" id="CHEBI:61527"/>
        <dbReference type="EC" id="2.6.1.16"/>
    </reaction>
</comment>
<evidence type="ECO:0000256" key="3">
    <source>
        <dbReference type="ARBA" id="ARBA00016090"/>
    </source>
</evidence>
<keyword evidence="7" id="KW-0315">Glutamine amidotransferase</keyword>
<dbReference type="PROSITE" id="PS51464">
    <property type="entry name" value="SIS"/>
    <property type="match status" value="2"/>
</dbReference>
<dbReference type="PROSITE" id="PS51278">
    <property type="entry name" value="GATASE_TYPE_2"/>
    <property type="match status" value="1"/>
</dbReference>
<dbReference type="SUPFAM" id="SSF56235">
    <property type="entry name" value="N-terminal nucleophile aminohydrolases (Ntn hydrolases)"/>
    <property type="match status" value="1"/>
</dbReference>
<comment type="caution">
    <text evidence="10">The sequence shown here is derived from an EMBL/GenBank/DDBJ whole genome shotgun (WGS) entry which is preliminary data.</text>
</comment>
<keyword evidence="4" id="KW-0032">Aminotransferase</keyword>
<dbReference type="GO" id="GO:0006047">
    <property type="term" value="P:UDP-N-acetylglucosamine metabolic process"/>
    <property type="evidence" value="ECO:0007669"/>
    <property type="project" value="TreeGrafter"/>
</dbReference>
<feature type="domain" description="SIS" evidence="9">
    <location>
        <begin position="286"/>
        <end position="425"/>
    </location>
</feature>
<dbReference type="Gene3D" id="3.40.50.10490">
    <property type="entry name" value="Glucose-6-phosphate isomerase like protein, domain 1"/>
    <property type="match status" value="3"/>
</dbReference>
<feature type="domain" description="Glutamine amidotransferase type-2" evidence="8">
    <location>
        <begin position="2"/>
        <end position="225"/>
    </location>
</feature>
<dbReference type="GO" id="GO:0006487">
    <property type="term" value="P:protein N-linked glycosylation"/>
    <property type="evidence" value="ECO:0007669"/>
    <property type="project" value="TreeGrafter"/>
</dbReference>
<name>A0A1G2CWD5_9BACT</name>
<protein>
    <recommendedName>
        <fullName evidence="3">Glutamine--fructose-6-phosphate aminotransferase [isomerizing]</fullName>
        <ecNumber evidence="2">2.6.1.16</ecNumber>
    </recommendedName>
</protein>
<dbReference type="PANTHER" id="PTHR10937:SF0">
    <property type="entry name" value="GLUTAMINE--FRUCTOSE-6-PHOSPHATE TRANSAMINASE (ISOMERIZING)"/>
    <property type="match status" value="1"/>
</dbReference>
<reference evidence="10 11" key="1">
    <citation type="journal article" date="2016" name="Nat. Commun.">
        <title>Thousands of microbial genomes shed light on interconnected biogeochemical processes in an aquifer system.</title>
        <authorList>
            <person name="Anantharaman K."/>
            <person name="Brown C.T."/>
            <person name="Hug L.A."/>
            <person name="Sharon I."/>
            <person name="Castelle C.J."/>
            <person name="Probst A.J."/>
            <person name="Thomas B.C."/>
            <person name="Singh A."/>
            <person name="Wilkins M.J."/>
            <person name="Karaoz U."/>
            <person name="Brodie E.L."/>
            <person name="Williams K.H."/>
            <person name="Hubbard S.S."/>
            <person name="Banfield J.F."/>
        </authorList>
    </citation>
    <scope>NUCLEOTIDE SEQUENCE [LARGE SCALE GENOMIC DNA]</scope>
</reference>
<dbReference type="CDD" id="cd05008">
    <property type="entry name" value="SIS_GlmS_GlmD_1"/>
    <property type="match status" value="1"/>
</dbReference>
<dbReference type="CDD" id="cd05009">
    <property type="entry name" value="SIS_GlmS_GlmD_2"/>
    <property type="match status" value="1"/>
</dbReference>